<evidence type="ECO:0000313" key="1">
    <source>
        <dbReference type="EMBL" id="MPC84900.1"/>
    </source>
</evidence>
<accession>A0A5B7IK41</accession>
<evidence type="ECO:0000313" key="2">
    <source>
        <dbReference type="Proteomes" id="UP000324222"/>
    </source>
</evidence>
<gene>
    <name evidence="1" type="ORF">E2C01_079652</name>
</gene>
<organism evidence="1 2">
    <name type="scientific">Portunus trituberculatus</name>
    <name type="common">Swimming crab</name>
    <name type="synonym">Neptunus trituberculatus</name>
    <dbReference type="NCBI Taxonomy" id="210409"/>
    <lineage>
        <taxon>Eukaryota</taxon>
        <taxon>Metazoa</taxon>
        <taxon>Ecdysozoa</taxon>
        <taxon>Arthropoda</taxon>
        <taxon>Crustacea</taxon>
        <taxon>Multicrustacea</taxon>
        <taxon>Malacostraca</taxon>
        <taxon>Eumalacostraca</taxon>
        <taxon>Eucarida</taxon>
        <taxon>Decapoda</taxon>
        <taxon>Pleocyemata</taxon>
        <taxon>Brachyura</taxon>
        <taxon>Eubrachyura</taxon>
        <taxon>Portunoidea</taxon>
        <taxon>Portunidae</taxon>
        <taxon>Portuninae</taxon>
        <taxon>Portunus</taxon>
    </lineage>
</organism>
<dbReference type="AlphaFoldDB" id="A0A5B7IK41"/>
<reference evidence="1 2" key="1">
    <citation type="submission" date="2019-05" db="EMBL/GenBank/DDBJ databases">
        <title>Another draft genome of Portunus trituberculatus and its Hox gene families provides insights of decapod evolution.</title>
        <authorList>
            <person name="Jeong J.-H."/>
            <person name="Song I."/>
            <person name="Kim S."/>
            <person name="Choi T."/>
            <person name="Kim D."/>
            <person name="Ryu S."/>
            <person name="Kim W."/>
        </authorList>
    </citation>
    <scope>NUCLEOTIDE SEQUENCE [LARGE SCALE GENOMIC DNA]</scope>
    <source>
        <tissue evidence="1">Muscle</tissue>
    </source>
</reference>
<protein>
    <submittedName>
        <fullName evidence="1">Uncharacterized protein</fullName>
    </submittedName>
</protein>
<dbReference type="Proteomes" id="UP000324222">
    <property type="component" value="Unassembled WGS sequence"/>
</dbReference>
<dbReference type="EMBL" id="VSRR010066762">
    <property type="protein sequence ID" value="MPC84900.1"/>
    <property type="molecule type" value="Genomic_DNA"/>
</dbReference>
<comment type="caution">
    <text evidence="1">The sequence shown here is derived from an EMBL/GenBank/DDBJ whole genome shotgun (WGS) entry which is preliminary data.</text>
</comment>
<sequence length="68" mass="8040">MFRWTELPRASNKLNEQVRNCHTPYLLIKTASMPFMSQDAKLRCDYLTSIRSTNYSQSQHNRNSTETQ</sequence>
<name>A0A5B7IK41_PORTR</name>
<proteinExistence type="predicted"/>
<keyword evidence="2" id="KW-1185">Reference proteome</keyword>